<dbReference type="Proteomes" id="UP000335636">
    <property type="component" value="Unassembled WGS sequence"/>
</dbReference>
<dbReference type="EMBL" id="WJEC01001531">
    <property type="protein sequence ID" value="KAF7478615.1"/>
    <property type="molecule type" value="Genomic_DNA"/>
</dbReference>
<evidence type="ECO:0000256" key="1">
    <source>
        <dbReference type="SAM" id="MobiDB-lite"/>
    </source>
</evidence>
<feature type="compositionally biased region" description="Low complexity" evidence="1">
    <location>
        <begin position="54"/>
        <end position="72"/>
    </location>
</feature>
<dbReference type="EMBL" id="CABDUW010000619">
    <property type="protein sequence ID" value="VTJ72365.1"/>
    <property type="molecule type" value="Genomic_DNA"/>
</dbReference>
<gene>
    <name evidence="2" type="ORF">GHT09_010243</name>
    <name evidence="3" type="ORF">MONAX_5E022028</name>
</gene>
<protein>
    <submittedName>
        <fullName evidence="3">Uncharacterized protein</fullName>
    </submittedName>
</protein>
<reference evidence="2" key="2">
    <citation type="submission" date="2020-08" db="EMBL/GenBank/DDBJ databases">
        <authorList>
            <person name="Shumante A."/>
            <person name="Zimin A.V."/>
            <person name="Puiu D."/>
            <person name="Salzberg S.L."/>
        </authorList>
    </citation>
    <scope>NUCLEOTIDE SEQUENCE</scope>
    <source>
        <strain evidence="2">WC2-LM</strain>
        <tissue evidence="2">Liver</tissue>
    </source>
</reference>
<keyword evidence="4" id="KW-1185">Reference proteome</keyword>
<proteinExistence type="predicted"/>
<evidence type="ECO:0000313" key="3">
    <source>
        <dbReference type="EMBL" id="VTJ72365.1"/>
    </source>
</evidence>
<sequence length="72" mass="6922">MLQSVNLESSSQGILCGATAAVAVSATASASVVVGGGAGRTPGSLPRNEERRPGPALRPGLGPGPGVARVEA</sequence>
<evidence type="ECO:0000313" key="2">
    <source>
        <dbReference type="EMBL" id="KAF7478615.1"/>
    </source>
</evidence>
<reference evidence="3 4" key="1">
    <citation type="submission" date="2019-04" db="EMBL/GenBank/DDBJ databases">
        <authorList>
            <person name="Alioto T."/>
            <person name="Alioto T."/>
        </authorList>
    </citation>
    <scope>NUCLEOTIDE SEQUENCE [LARGE SCALE GENOMIC DNA]</scope>
</reference>
<name>A0A5E4BS92_MARMO</name>
<accession>A0A5E4BS92</accession>
<dbReference type="Proteomes" id="UP000662637">
    <property type="component" value="Unassembled WGS sequence"/>
</dbReference>
<organism evidence="3 4">
    <name type="scientific">Marmota monax</name>
    <name type="common">Woodchuck</name>
    <dbReference type="NCBI Taxonomy" id="9995"/>
    <lineage>
        <taxon>Eukaryota</taxon>
        <taxon>Metazoa</taxon>
        <taxon>Chordata</taxon>
        <taxon>Craniata</taxon>
        <taxon>Vertebrata</taxon>
        <taxon>Euteleostomi</taxon>
        <taxon>Mammalia</taxon>
        <taxon>Eutheria</taxon>
        <taxon>Euarchontoglires</taxon>
        <taxon>Glires</taxon>
        <taxon>Rodentia</taxon>
        <taxon>Sciuromorpha</taxon>
        <taxon>Sciuridae</taxon>
        <taxon>Xerinae</taxon>
        <taxon>Marmotini</taxon>
        <taxon>Marmota</taxon>
    </lineage>
</organism>
<dbReference type="AlphaFoldDB" id="A0A5E4BS92"/>
<evidence type="ECO:0000313" key="4">
    <source>
        <dbReference type="Proteomes" id="UP000335636"/>
    </source>
</evidence>
<feature type="region of interest" description="Disordered" evidence="1">
    <location>
        <begin position="33"/>
        <end position="72"/>
    </location>
</feature>